<name>A0A1B2HFS0_9PSEU</name>
<gene>
    <name evidence="2" type="ORF">BBK82_11280</name>
</gene>
<protein>
    <recommendedName>
        <fullName evidence="4">LppX_LprAFG lipoprotein</fullName>
    </recommendedName>
</protein>
<accession>A0A1B2HFS0</accession>
<sequence>MKRAVLLVLAAALTACTSTSPPPEPGAQRKDVASLVSAVTRAVAEKPSYRFTVTAPVAAGVTATATGVAKLNGDTATIDATTNRPVQTGGNPEKLHYVSTTQDSAFVELPPVFGLAADKPWVKLTRADTDEFTDTMLGFYDLIYQQAVFTRYHLPIIAAGGTLRLSGQIAGRTLYTIDIDHQKAYDALPDGFLKDEVKLALDQNVKTSVAEVELDNAGLPSRLRVTRPVGQGQIVDDAQFSDWGTSAAVTEPAPAAVSQRN</sequence>
<dbReference type="RefSeq" id="WP_065914961.1">
    <property type="nucleotide sequence ID" value="NZ_CP016793.1"/>
</dbReference>
<keyword evidence="3" id="KW-1185">Reference proteome</keyword>
<keyword evidence="1" id="KW-0732">Signal</keyword>
<organism evidence="2 3">
    <name type="scientific">Lentzea guizhouensis</name>
    <dbReference type="NCBI Taxonomy" id="1586287"/>
    <lineage>
        <taxon>Bacteria</taxon>
        <taxon>Bacillati</taxon>
        <taxon>Actinomycetota</taxon>
        <taxon>Actinomycetes</taxon>
        <taxon>Pseudonocardiales</taxon>
        <taxon>Pseudonocardiaceae</taxon>
        <taxon>Lentzea</taxon>
    </lineage>
</organism>
<dbReference type="AlphaFoldDB" id="A0A1B2HFS0"/>
<evidence type="ECO:0008006" key="4">
    <source>
        <dbReference type="Google" id="ProtNLM"/>
    </source>
</evidence>
<dbReference type="PROSITE" id="PS51257">
    <property type="entry name" value="PROKAR_LIPOPROTEIN"/>
    <property type="match status" value="1"/>
</dbReference>
<reference evidence="2 3" key="1">
    <citation type="submission" date="2016-07" db="EMBL/GenBank/DDBJ databases">
        <title>Complete genome sequence of the Lentzea guizhouensis DHS C013.</title>
        <authorList>
            <person name="Cao C."/>
        </authorList>
    </citation>
    <scope>NUCLEOTIDE SEQUENCE [LARGE SCALE GENOMIC DNA]</scope>
    <source>
        <strain evidence="2 3">DHS C013</strain>
    </source>
</reference>
<dbReference type="EMBL" id="CP016793">
    <property type="protein sequence ID" value="ANZ36559.1"/>
    <property type="molecule type" value="Genomic_DNA"/>
</dbReference>
<dbReference type="Gene3D" id="2.50.20.20">
    <property type="match status" value="1"/>
</dbReference>
<evidence type="ECO:0000313" key="3">
    <source>
        <dbReference type="Proteomes" id="UP000093053"/>
    </source>
</evidence>
<evidence type="ECO:0000313" key="2">
    <source>
        <dbReference type="EMBL" id="ANZ36559.1"/>
    </source>
</evidence>
<dbReference type="Proteomes" id="UP000093053">
    <property type="component" value="Chromosome"/>
</dbReference>
<evidence type="ECO:0000256" key="1">
    <source>
        <dbReference type="SAM" id="SignalP"/>
    </source>
</evidence>
<proteinExistence type="predicted"/>
<dbReference type="OrthoDB" id="3683215at2"/>
<feature type="signal peptide" evidence="1">
    <location>
        <begin position="1"/>
        <end position="20"/>
    </location>
</feature>
<feature type="chain" id="PRO_5038979726" description="LppX_LprAFG lipoprotein" evidence="1">
    <location>
        <begin position="21"/>
        <end position="261"/>
    </location>
</feature>
<dbReference type="KEGG" id="led:BBK82_11280"/>